<proteinExistence type="predicted"/>
<dbReference type="EMBL" id="LKTM01000079">
    <property type="protein sequence ID" value="KQH79691.1"/>
    <property type="molecule type" value="Genomic_DNA"/>
</dbReference>
<evidence type="ECO:0000259" key="1">
    <source>
        <dbReference type="Pfam" id="PF12973"/>
    </source>
</evidence>
<dbReference type="OrthoDB" id="564955at2"/>
<feature type="domain" description="ChrR-like cupin" evidence="1">
    <location>
        <begin position="12"/>
        <end position="113"/>
    </location>
</feature>
<dbReference type="InterPro" id="IPR014710">
    <property type="entry name" value="RmlC-like_jellyroll"/>
</dbReference>
<reference evidence="2 3" key="1">
    <citation type="submission" date="2015-10" db="EMBL/GenBank/DDBJ databases">
        <title>Mycobacterium gordonae draft genome assembly.</title>
        <authorList>
            <person name="Ustinova V."/>
            <person name="Smirnova T."/>
            <person name="Blagodatskikh K."/>
            <person name="Varlamov D."/>
            <person name="Larionova E."/>
            <person name="Chernousova L."/>
        </authorList>
    </citation>
    <scope>NUCLEOTIDE SEQUENCE [LARGE SCALE GENOMIC DNA]</scope>
    <source>
        <strain evidence="2 3">CTRI 14-8773</strain>
    </source>
</reference>
<gene>
    <name evidence="2" type="ORF">AO501_20970</name>
</gene>
<dbReference type="Proteomes" id="UP000051677">
    <property type="component" value="Unassembled WGS sequence"/>
</dbReference>
<evidence type="ECO:0000313" key="3">
    <source>
        <dbReference type="Proteomes" id="UP000051677"/>
    </source>
</evidence>
<comment type="caution">
    <text evidence="2">The sequence shown here is derived from an EMBL/GenBank/DDBJ whole genome shotgun (WGS) entry which is preliminary data.</text>
</comment>
<accession>A0A0Q2RWY7</accession>
<dbReference type="InterPro" id="IPR025979">
    <property type="entry name" value="ChrR-like_cupin_dom"/>
</dbReference>
<sequence>MQALQELDVNYMHGSDNPWVPFTPLSDQVFLKYWKIDPVRAESIVSMKIPAGVELGTHYHTGIVVAHTISGAWRYKESDWIARAGDTLYEVAGSSHTPESFEDTEVFFILVGELLFLDEDNRILWQENHKTSLQRYHTYCAENGIPARDLTSWGP</sequence>
<dbReference type="STRING" id="1778.A9W97_13395"/>
<evidence type="ECO:0000313" key="2">
    <source>
        <dbReference type="EMBL" id="KQH79691.1"/>
    </source>
</evidence>
<dbReference type="InterPro" id="IPR011051">
    <property type="entry name" value="RmlC_Cupin_sf"/>
</dbReference>
<dbReference type="Pfam" id="PF12973">
    <property type="entry name" value="Cupin_7"/>
    <property type="match status" value="1"/>
</dbReference>
<protein>
    <submittedName>
        <fullName evidence="2">Cupin</fullName>
    </submittedName>
</protein>
<dbReference type="Gene3D" id="2.60.120.10">
    <property type="entry name" value="Jelly Rolls"/>
    <property type="match status" value="1"/>
</dbReference>
<dbReference type="SUPFAM" id="SSF51182">
    <property type="entry name" value="RmlC-like cupins"/>
    <property type="match status" value="1"/>
</dbReference>
<name>A0A0Q2RWY7_MYCGO</name>
<dbReference type="AlphaFoldDB" id="A0A0Q2RWY7"/>
<dbReference type="CDD" id="cd20302">
    <property type="entry name" value="cupin_DAD"/>
    <property type="match status" value="1"/>
</dbReference>
<organism evidence="2 3">
    <name type="scientific">Mycobacterium gordonae</name>
    <dbReference type="NCBI Taxonomy" id="1778"/>
    <lineage>
        <taxon>Bacteria</taxon>
        <taxon>Bacillati</taxon>
        <taxon>Actinomycetota</taxon>
        <taxon>Actinomycetes</taxon>
        <taxon>Mycobacteriales</taxon>
        <taxon>Mycobacteriaceae</taxon>
        <taxon>Mycobacterium</taxon>
    </lineage>
</organism>